<gene>
    <name evidence="1" type="ORF">AULFYP135_01458</name>
</gene>
<name>A0A6N2TJD7_9FIRM</name>
<evidence type="ECO:0000313" key="1">
    <source>
        <dbReference type="EMBL" id="VYT05547.1"/>
    </source>
</evidence>
<reference evidence="1" key="1">
    <citation type="submission" date="2019-11" db="EMBL/GenBank/DDBJ databases">
        <authorList>
            <person name="Feng L."/>
        </authorList>
    </citation>
    <scope>NUCLEOTIDE SEQUENCE</scope>
    <source>
        <strain evidence="1">AundefinedLFYP135</strain>
    </source>
</reference>
<dbReference type="EMBL" id="CACRSL010000003">
    <property type="protein sequence ID" value="VYT05547.1"/>
    <property type="molecule type" value="Genomic_DNA"/>
</dbReference>
<organism evidence="1">
    <name type="scientific">uncultured Anaerotruncus sp</name>
    <dbReference type="NCBI Taxonomy" id="905011"/>
    <lineage>
        <taxon>Bacteria</taxon>
        <taxon>Bacillati</taxon>
        <taxon>Bacillota</taxon>
        <taxon>Clostridia</taxon>
        <taxon>Eubacteriales</taxon>
        <taxon>Oscillospiraceae</taxon>
        <taxon>Anaerotruncus</taxon>
        <taxon>environmental samples</taxon>
    </lineage>
</organism>
<dbReference type="AlphaFoldDB" id="A0A6N2TJD7"/>
<proteinExistence type="predicted"/>
<accession>A0A6N2TJD7</accession>
<sequence>MTITRKRIINPQRYLYALHHGDKFYIAVPLESEDYPRLQSYGILSDSLARIPIPKRAATRMNANGRWKILKDLPKEERFFEHDYHVVDWHGTDHYGTC</sequence>
<protein>
    <submittedName>
        <fullName evidence="1">Uncharacterized protein</fullName>
    </submittedName>
</protein>